<dbReference type="PIRSF" id="PIRSF007580">
    <property type="entry name" value="UCP07580"/>
    <property type="match status" value="1"/>
</dbReference>
<comment type="caution">
    <text evidence="1">The sequence shown here is derived from an EMBL/GenBank/DDBJ whole genome shotgun (WGS) entry which is preliminary data.</text>
</comment>
<dbReference type="OrthoDB" id="4760165at2"/>
<accession>A0A157Z0U5</accession>
<evidence type="ECO:0000313" key="1">
    <source>
        <dbReference type="EMBL" id="SAK39111.1"/>
    </source>
</evidence>
<dbReference type="Pfam" id="PF10118">
    <property type="entry name" value="Metal_hydrol"/>
    <property type="match status" value="1"/>
</dbReference>
<keyword evidence="2" id="KW-1185">Reference proteome</keyword>
<protein>
    <submittedName>
        <fullName evidence="1">Metal-dependent hydrolase</fullName>
    </submittedName>
</protein>
<organism evidence="1 2">
    <name type="scientific">Caballeronia glebae</name>
    <dbReference type="NCBI Taxonomy" id="1777143"/>
    <lineage>
        <taxon>Bacteria</taxon>
        <taxon>Pseudomonadati</taxon>
        <taxon>Pseudomonadota</taxon>
        <taxon>Betaproteobacteria</taxon>
        <taxon>Burkholderiales</taxon>
        <taxon>Burkholderiaceae</taxon>
        <taxon>Caballeronia</taxon>
    </lineage>
</organism>
<dbReference type="PANTHER" id="PTHR39456">
    <property type="entry name" value="METAL-DEPENDENT HYDROLASE"/>
    <property type="match status" value="1"/>
</dbReference>
<dbReference type="AlphaFoldDB" id="A0A157Z0U5"/>
<dbReference type="STRING" id="1777143.AWB82_00037"/>
<dbReference type="GO" id="GO:0016787">
    <property type="term" value="F:hydrolase activity"/>
    <property type="evidence" value="ECO:0007669"/>
    <property type="project" value="UniProtKB-KW"/>
</dbReference>
<evidence type="ECO:0000313" key="2">
    <source>
        <dbReference type="Proteomes" id="UP000054596"/>
    </source>
</evidence>
<proteinExistence type="predicted"/>
<reference evidence="1" key="1">
    <citation type="submission" date="2016-01" db="EMBL/GenBank/DDBJ databases">
        <authorList>
            <person name="Peeters C."/>
        </authorList>
    </citation>
    <scope>NUCLEOTIDE SEQUENCE [LARGE SCALE GENOMIC DNA]</scope>
    <source>
        <strain evidence="1">LMG 29325</strain>
    </source>
</reference>
<name>A0A157Z0U5_9BURK</name>
<keyword evidence="1" id="KW-0378">Hydrolase</keyword>
<dbReference type="EMBL" id="FCOJ02000001">
    <property type="protein sequence ID" value="SAK39111.1"/>
    <property type="molecule type" value="Genomic_DNA"/>
</dbReference>
<dbReference type="PANTHER" id="PTHR39456:SF1">
    <property type="entry name" value="METAL-DEPENDENT HYDROLASE"/>
    <property type="match status" value="1"/>
</dbReference>
<gene>
    <name evidence="1" type="ORF">AWB82_00037</name>
</gene>
<sequence>MTRTNNGAHNAEPFERRDIDFRLLGPMPRFWLASDCHRTRFYDAMSLMFPEGERAFIEAVQLHREKIRDNPELQREAAEFVAQEALHTREHLRYNAQLAAQGLPVRALEARVAAQQAFARRFLPPSVRLAITACLEHFTAMFADQLLRSPDVFVDACDGVADLWRWHALEEIEHKAVAFDVFAAAVPGSFRRYVMRCTAMLAVTLIFSTPLWRMTFSLVRCDGRVRDLRGWMRLLRDQLISPGTLTRMTPRWFAWFAPGFHPWQHDNRDLIRKYRPRFDAMAKAGSNRDSGE</sequence>
<dbReference type="RefSeq" id="WP_086964637.1">
    <property type="nucleotide sequence ID" value="NZ_FCOJ02000001.1"/>
</dbReference>
<dbReference type="Proteomes" id="UP000054596">
    <property type="component" value="Unassembled WGS sequence"/>
</dbReference>
<dbReference type="InterPro" id="IPR016516">
    <property type="entry name" value="UCP07580"/>
</dbReference>